<evidence type="ECO:0000313" key="2">
    <source>
        <dbReference type="EMBL" id="KAK4668051.1"/>
    </source>
</evidence>
<dbReference type="GeneID" id="87970756"/>
<gene>
    <name evidence="2" type="ORF">QC764_702260</name>
</gene>
<comment type="caution">
    <text evidence="2">The sequence shown here is derived from an EMBL/GenBank/DDBJ whole genome shotgun (WGS) entry which is preliminary data.</text>
</comment>
<sequence>MAIIRIPSISELDFTPPATPSSTLGNGKLPSPPNLILNLTPPSTPQTTMSRMDIVLRVRPSLPLDHITAQTRAPSDQQIPSIRSLMASVPAPSSRYPGGPFTAPPSPSGSFFSAVSWNGSTSRSSSVERSWMSGQYSPPLSRRGSSDGGSTTMTPSSERSTPEFPIRSGRRNSSRTEPYSTKRVRDTDAVESSPVIAGEAKKGKRSNQKYTTEQQDFIIYHREDLTKAWKDIERAYIHQWPAADPQDNRKITGVQCIFYRQNLLVPLMNNTDEKLLVLDSPPFLTTNPAGADPKNSDLVLNEDYAEYVVYKGVPHRLEESKVRTYGRPRLLLERSPEELVEHQYDWLPKNYLDAAQELASKRDEQRWRWLQQYGPRPDGWIDSCEPIENRFKVAEGSHLYKMLPKFPAVQPTLEYACRPVRVAEGVNLYKMAREVVQPALDRQYHPGGHCQLIYQSHI</sequence>
<name>A0ABR0HJI5_9PEZI</name>
<proteinExistence type="predicted"/>
<accession>A0ABR0HJI5</accession>
<dbReference type="EMBL" id="JAFFHC010000008">
    <property type="protein sequence ID" value="KAK4668051.1"/>
    <property type="molecule type" value="Genomic_DNA"/>
</dbReference>
<organism evidence="2 3">
    <name type="scientific">Podospora pseudoanserina</name>
    <dbReference type="NCBI Taxonomy" id="2609844"/>
    <lineage>
        <taxon>Eukaryota</taxon>
        <taxon>Fungi</taxon>
        <taxon>Dikarya</taxon>
        <taxon>Ascomycota</taxon>
        <taxon>Pezizomycotina</taxon>
        <taxon>Sordariomycetes</taxon>
        <taxon>Sordariomycetidae</taxon>
        <taxon>Sordariales</taxon>
        <taxon>Podosporaceae</taxon>
        <taxon>Podospora</taxon>
    </lineage>
</organism>
<evidence type="ECO:0000256" key="1">
    <source>
        <dbReference type="SAM" id="MobiDB-lite"/>
    </source>
</evidence>
<dbReference type="RefSeq" id="XP_062796065.1">
    <property type="nucleotide sequence ID" value="XM_062949891.1"/>
</dbReference>
<reference evidence="2 3" key="1">
    <citation type="journal article" date="2023" name="bioRxiv">
        <title>High-quality genome assemblies of four members of thePodospora anserinaspecies complex.</title>
        <authorList>
            <person name="Ament-Velasquez S.L."/>
            <person name="Vogan A.A."/>
            <person name="Wallerman O."/>
            <person name="Hartmann F."/>
            <person name="Gautier V."/>
            <person name="Silar P."/>
            <person name="Giraud T."/>
            <person name="Johannesson H."/>
        </authorList>
    </citation>
    <scope>NUCLEOTIDE SEQUENCE [LARGE SCALE GENOMIC DNA]</scope>
    <source>
        <strain evidence="2 3">CBS 124.78</strain>
    </source>
</reference>
<evidence type="ECO:0000313" key="3">
    <source>
        <dbReference type="Proteomes" id="UP001323617"/>
    </source>
</evidence>
<feature type="region of interest" description="Disordered" evidence="1">
    <location>
        <begin position="14"/>
        <end position="33"/>
    </location>
</feature>
<protein>
    <submittedName>
        <fullName evidence="2">Uncharacterized protein</fullName>
    </submittedName>
</protein>
<feature type="region of interest" description="Disordered" evidence="1">
    <location>
        <begin position="117"/>
        <end position="209"/>
    </location>
</feature>
<feature type="compositionally biased region" description="Low complexity" evidence="1">
    <location>
        <begin position="117"/>
        <end position="157"/>
    </location>
</feature>
<keyword evidence="3" id="KW-1185">Reference proteome</keyword>
<dbReference type="Proteomes" id="UP001323617">
    <property type="component" value="Unassembled WGS sequence"/>
</dbReference>